<proteinExistence type="predicted"/>
<dbReference type="EMBL" id="CAXLJM020000148">
    <property type="protein sequence ID" value="CAL8142468.1"/>
    <property type="molecule type" value="Genomic_DNA"/>
</dbReference>
<accession>A0ABP1S355</accession>
<feature type="domain" description="BEN" evidence="2">
    <location>
        <begin position="374"/>
        <end position="488"/>
    </location>
</feature>
<dbReference type="Proteomes" id="UP001642540">
    <property type="component" value="Unassembled WGS sequence"/>
</dbReference>
<dbReference type="PROSITE" id="PS51457">
    <property type="entry name" value="BEN"/>
    <property type="match status" value="1"/>
</dbReference>
<feature type="region of interest" description="Disordered" evidence="1">
    <location>
        <begin position="520"/>
        <end position="550"/>
    </location>
</feature>
<comment type="caution">
    <text evidence="3">The sequence shown here is derived from an EMBL/GenBank/DDBJ whole genome shotgun (WGS) entry which is preliminary data.</text>
</comment>
<reference evidence="3 4" key="1">
    <citation type="submission" date="2024-08" db="EMBL/GenBank/DDBJ databases">
        <authorList>
            <person name="Cucini C."/>
            <person name="Frati F."/>
        </authorList>
    </citation>
    <scope>NUCLEOTIDE SEQUENCE [LARGE SCALE GENOMIC DNA]</scope>
</reference>
<organism evidence="3 4">
    <name type="scientific">Orchesella dallaii</name>
    <dbReference type="NCBI Taxonomy" id="48710"/>
    <lineage>
        <taxon>Eukaryota</taxon>
        <taxon>Metazoa</taxon>
        <taxon>Ecdysozoa</taxon>
        <taxon>Arthropoda</taxon>
        <taxon>Hexapoda</taxon>
        <taxon>Collembola</taxon>
        <taxon>Entomobryomorpha</taxon>
        <taxon>Entomobryoidea</taxon>
        <taxon>Orchesellidae</taxon>
        <taxon>Orchesellinae</taxon>
        <taxon>Orchesella</taxon>
    </lineage>
</organism>
<feature type="compositionally biased region" description="Low complexity" evidence="1">
    <location>
        <begin position="264"/>
        <end position="277"/>
    </location>
</feature>
<dbReference type="InterPro" id="IPR018379">
    <property type="entry name" value="BEN_domain"/>
</dbReference>
<dbReference type="SMART" id="SM01025">
    <property type="entry name" value="BEN"/>
    <property type="match status" value="1"/>
</dbReference>
<evidence type="ECO:0000313" key="4">
    <source>
        <dbReference type="Proteomes" id="UP001642540"/>
    </source>
</evidence>
<gene>
    <name evidence="3" type="ORF">ODALV1_LOCUS29058</name>
</gene>
<keyword evidence="4" id="KW-1185">Reference proteome</keyword>
<sequence length="569" mass="62949">MTFPCLVCGELPFVPEQAATAASSSSSPFLGGGGRGSSGCSLSNGSGGGSGIKRGAVGGGTTIRTLSKDVSDKIFQNLCRHLYVKTEPYWFIQNPGEQMPLCATCSAVVLEIYTLQTKVDQFQAMIKKQVWKLERVVADTEIASNWMATREEQEGEEAMWNSIPCPPLAIRIARERHHKFRQQVLQNFKSKVKLRQKMRAADADGDEMSEIEPTFIVSLSEPVFDGGRQEVQDPPQVPQYPQQAKRSRLDDSIRVSNIPRANPSTSNSASSTTVTSSKHQSQQNPVVVAQSIQPVIETVVAPDVRNNQQFVDESEMSDDNNSQVYPDVQIVCAAGPVDYLKEEHEYSNSVDGDESALLEQDGAFWNTNDENYEYEDETAIPEGEEAVWLAPGVALRKSFLNKIQAEQLKPSVFLRKLAFAVFGLETIANSSGISGSNKPGAKPSLDRFKFEALREFTIETYGIREDVNELDDLNRKIRTVCCDARKAIKRRNNKSNSGARNSLELDSSYKFQADVAPVTPAEQSTSASSELFEIVTNSEDRSENDQQPSSLLMEQAETLTNQHQQMFTQ</sequence>
<evidence type="ECO:0000259" key="2">
    <source>
        <dbReference type="PROSITE" id="PS51457"/>
    </source>
</evidence>
<protein>
    <recommendedName>
        <fullName evidence="2">BEN domain-containing protein</fullName>
    </recommendedName>
</protein>
<name>A0ABP1S355_9HEXA</name>
<feature type="region of interest" description="Disordered" evidence="1">
    <location>
        <begin position="225"/>
        <end position="285"/>
    </location>
</feature>
<evidence type="ECO:0000256" key="1">
    <source>
        <dbReference type="SAM" id="MobiDB-lite"/>
    </source>
</evidence>
<dbReference type="Gene3D" id="1.10.10.2590">
    <property type="entry name" value="BEN domain"/>
    <property type="match status" value="1"/>
</dbReference>
<evidence type="ECO:0000313" key="3">
    <source>
        <dbReference type="EMBL" id="CAL8142468.1"/>
    </source>
</evidence>